<dbReference type="InterPro" id="IPR002372">
    <property type="entry name" value="PQQ_rpt_dom"/>
</dbReference>
<accession>A0ABU7Z7S0</accession>
<keyword evidence="2" id="KW-1133">Transmembrane helix</keyword>
<keyword evidence="2" id="KW-0472">Membrane</keyword>
<dbReference type="Pfam" id="PF13360">
    <property type="entry name" value="PQQ_2"/>
    <property type="match status" value="1"/>
</dbReference>
<feature type="transmembrane region" description="Helical" evidence="2">
    <location>
        <begin position="61"/>
        <end position="85"/>
    </location>
</feature>
<dbReference type="Gene3D" id="2.130.10.10">
    <property type="entry name" value="YVTN repeat-like/Quinoprotein amine dehydrogenase"/>
    <property type="match status" value="1"/>
</dbReference>
<evidence type="ECO:0000256" key="2">
    <source>
        <dbReference type="SAM" id="Phobius"/>
    </source>
</evidence>
<gene>
    <name evidence="4" type="ORF">V5O49_10035</name>
</gene>
<evidence type="ECO:0000256" key="1">
    <source>
        <dbReference type="SAM" id="MobiDB-lite"/>
    </source>
</evidence>
<proteinExistence type="predicted"/>
<keyword evidence="5" id="KW-1185">Reference proteome</keyword>
<reference evidence="4" key="1">
    <citation type="journal article" date="2024" name="Antonie Van Leeuwenhoek">
        <title>Isoptericola haloaureus sp. nov., a dimorphic actinobacterium isolated from mangrove sediments of southeast India, implicating biosaline agricultural significance through nitrogen fixation and salt tolerance genes.</title>
        <authorList>
            <person name="Prathaban M."/>
            <person name="Prathiviraj R."/>
            <person name="Ravichandran M."/>
            <person name="Natarajan S.D."/>
            <person name="Sobanaa M."/>
            <person name="Hari Krishna Kumar S."/>
            <person name="Chandrasekar V."/>
            <person name="Selvin J."/>
        </authorList>
    </citation>
    <scope>NUCLEOTIDE SEQUENCE</scope>
    <source>
        <strain evidence="4">MP1014</strain>
    </source>
</reference>
<evidence type="ECO:0000313" key="5">
    <source>
        <dbReference type="Proteomes" id="UP001310387"/>
    </source>
</evidence>
<protein>
    <submittedName>
        <fullName evidence="4">PQQ-binding-like beta-propeller repeat protein</fullName>
    </submittedName>
</protein>
<comment type="caution">
    <text evidence="4">The sequence shown here is derived from an EMBL/GenBank/DDBJ whole genome shotgun (WGS) entry which is preliminary data.</text>
</comment>
<name>A0ABU7Z7S0_9MICO</name>
<sequence length="565" mass="58541">MVRRRDDAMVSFDVSADTSGDAVEQGAGHDGGARTPEPPRPGWLERAAAWWRAASPRRRRATAGVGGGAVLVLVGGLVAGGAAAAHLESERLRAAPGGVLSLAGELTEAWSRDGSGVVAVLDGGRLAFVEDRTLVVHDAADGSEVWRAALGPDLECGPRPRLSSGVEWTMPSTTLTCVHGDDGERTVTVLDADGAVVGDRVLDPEVYGGEHVRVAPAAAGGLAVVEHVIDLPGRRTVENSPTTQQLVEEIDPNGLGAATLRMEDALTGQVRAESTANRWPMSLQDCVWFSADAEGRPRPATTRIELWGVRQPVATPSVVGYQMCQGGTGLATDGTPLDVADVTGVSFADLQGLGVVEPFPGGGHVVPGPRGGTVLVTAEEGRREDLGGRVRVPAAQVGPVEPELVAVRELSTAVGIGDDGAVRWEAELGGDPDVLARVAGTTVVATDASSELVALDDADGSERWRVDLVHPAPDGRWVQPTSAVTDGERVTVALVEGLDGGPTWAGSLVTVDLATGEARRTELDGDGLPWVTAVDGHLLLHELDPGGGGFAAWPRIAAVKMLEPR</sequence>
<dbReference type="SMART" id="SM00564">
    <property type="entry name" value="PQQ"/>
    <property type="match status" value="2"/>
</dbReference>
<dbReference type="Proteomes" id="UP001310387">
    <property type="component" value="Unassembled WGS sequence"/>
</dbReference>
<dbReference type="InterPro" id="IPR018391">
    <property type="entry name" value="PQQ_b-propeller_rpt"/>
</dbReference>
<dbReference type="SUPFAM" id="SSF50998">
    <property type="entry name" value="Quinoprotein alcohol dehydrogenase-like"/>
    <property type="match status" value="1"/>
</dbReference>
<organism evidence="4 5">
    <name type="scientific">Isoptericola haloaureus</name>
    <dbReference type="NCBI Taxonomy" id="1542902"/>
    <lineage>
        <taxon>Bacteria</taxon>
        <taxon>Bacillati</taxon>
        <taxon>Actinomycetota</taxon>
        <taxon>Actinomycetes</taxon>
        <taxon>Micrococcales</taxon>
        <taxon>Promicromonosporaceae</taxon>
        <taxon>Isoptericola</taxon>
    </lineage>
</organism>
<dbReference type="RefSeq" id="WP_332902102.1">
    <property type="nucleotide sequence ID" value="NZ_JBAGLP010000117.1"/>
</dbReference>
<evidence type="ECO:0000313" key="4">
    <source>
        <dbReference type="EMBL" id="MEG3615460.1"/>
    </source>
</evidence>
<dbReference type="EMBL" id="JBAGLP010000117">
    <property type="protein sequence ID" value="MEG3615460.1"/>
    <property type="molecule type" value="Genomic_DNA"/>
</dbReference>
<keyword evidence="2" id="KW-0812">Transmembrane</keyword>
<feature type="domain" description="Pyrrolo-quinoline quinone repeat" evidence="3">
    <location>
        <begin position="394"/>
        <end position="519"/>
    </location>
</feature>
<dbReference type="InterPro" id="IPR011047">
    <property type="entry name" value="Quinoprotein_ADH-like_sf"/>
</dbReference>
<dbReference type="InterPro" id="IPR015943">
    <property type="entry name" value="WD40/YVTN_repeat-like_dom_sf"/>
</dbReference>
<reference evidence="4" key="2">
    <citation type="submission" date="2024-02" db="EMBL/GenBank/DDBJ databases">
        <authorList>
            <person name="Prathaban M."/>
            <person name="Mythili R."/>
            <person name="Sharmila Devi N."/>
            <person name="Sobanaa M."/>
            <person name="Prathiviraj R."/>
            <person name="Selvin J."/>
        </authorList>
    </citation>
    <scope>NUCLEOTIDE SEQUENCE</scope>
    <source>
        <strain evidence="4">MP1014</strain>
    </source>
</reference>
<feature type="region of interest" description="Disordered" evidence="1">
    <location>
        <begin position="1"/>
        <end position="42"/>
    </location>
</feature>
<evidence type="ECO:0000259" key="3">
    <source>
        <dbReference type="Pfam" id="PF13360"/>
    </source>
</evidence>